<keyword evidence="6" id="KW-0547">Nucleotide-binding</keyword>
<dbReference type="Pfam" id="PF12763">
    <property type="entry name" value="EH"/>
    <property type="match status" value="1"/>
</dbReference>
<dbReference type="PROSITE" id="PS51718">
    <property type="entry name" value="G_DYNAMIN_2"/>
    <property type="match status" value="1"/>
</dbReference>
<keyword evidence="3" id="KW-1003">Cell membrane</keyword>
<keyword evidence="10" id="KW-0472">Membrane</keyword>
<keyword evidence="8" id="KW-0106">Calcium</keyword>
<evidence type="ECO:0000256" key="6">
    <source>
        <dbReference type="ARBA" id="ARBA00022741"/>
    </source>
</evidence>
<evidence type="ECO:0000313" key="14">
    <source>
        <dbReference type="EMBL" id="CAK9112779.1"/>
    </source>
</evidence>
<dbReference type="InterPro" id="IPR000261">
    <property type="entry name" value="EH_dom"/>
</dbReference>
<dbReference type="SUPFAM" id="SSF47473">
    <property type="entry name" value="EF-hand"/>
    <property type="match status" value="1"/>
</dbReference>
<dbReference type="InterPro" id="IPR031692">
    <property type="entry name" value="EHD_N"/>
</dbReference>
<dbReference type="CDD" id="cd09913">
    <property type="entry name" value="EHD"/>
    <property type="match status" value="1"/>
</dbReference>
<name>A0ABP0SK52_9DINO</name>
<dbReference type="Gene3D" id="3.40.50.300">
    <property type="entry name" value="P-loop containing nucleotide triphosphate hydrolases"/>
    <property type="match status" value="1"/>
</dbReference>
<sequence>MFKWLTSDRDKGTRAFASVADGLQALYKEKLLPIEKDFSFHHFFSPELTDADFSARPMVMLVGQYSTGKSTFIRHLLGRDYPGLRIGPEPTTDKFVAVCKGEMDQVIPGNALVVDKSMPFTQLSHFGNNFLTRFECSKLDSPVLNGMSLIDSPGVLSGEKQRIKRGYEFEEVVKWFADRVDMILVLFDVSKLDISDEFRRVLLALKGNDQKIHIVLNKADRVTTPQLMRVYGALMWSLGKVIDTPEVSRVYIGSFWDEPLQNDEQRKLFESEENDLYTALAQMPRSAATRKLNDLIKRARLARVLAFLLNHLRNKMPSFMGKSKEQKKLIDNLPNVYGEIAKEKSLAMGDFPDPQLMREKLEKMDFTKFPKLDKKTLGLEKMIHEELPQLLKLTTEEAASSQAASMSQLTAGASPFAVMKVDGKSERTVYQDQWLQPPNVDEYLKEFEEIGPNSAGKISGSQAKVVLEQSKLPSKVLHAIWNLSDVDKDGALTQAEFALAKHFIKMKLEGQDLPPTLPPQMEIKTGDGYSRSSAEAFVDAYEGRTLEGAYEQINALNTRFKEACVDMESLKQYVDENVSDLKDFIASVAKKLPMPVKFTTEEKFVVKKAILLHFECQAPIRTRYCALQNGKTYTTETLEWSRWLKMGLSAAKLGKSVLTADAIADLPGVVDQVKGLYNMYTKEDGEDFLSFISEPFLTSEEQDKLLNQLRAANFFQKFQYDNQTANWICANCHAIYLKAGSNRSEAGIEAASSHPEVELPFPSLSLGQEGATAQERAENAMGAALEVKKTTMACCSLFGMNLCTSDGDELQVN</sequence>
<dbReference type="InterPro" id="IPR040990">
    <property type="entry name" value="DUF5600"/>
</dbReference>
<dbReference type="InterPro" id="IPR027417">
    <property type="entry name" value="P-loop_NTPase"/>
</dbReference>
<dbReference type="Proteomes" id="UP001642484">
    <property type="component" value="Unassembled WGS sequence"/>
</dbReference>
<dbReference type="PROSITE" id="PS50222">
    <property type="entry name" value="EF_HAND_2"/>
    <property type="match status" value="1"/>
</dbReference>
<dbReference type="PANTHER" id="PTHR11216">
    <property type="entry name" value="EH DOMAIN"/>
    <property type="match status" value="1"/>
</dbReference>
<feature type="domain" description="EF-hand" evidence="12">
    <location>
        <begin position="472"/>
        <end position="507"/>
    </location>
</feature>
<evidence type="ECO:0000256" key="9">
    <source>
        <dbReference type="ARBA" id="ARBA00022840"/>
    </source>
</evidence>
<evidence type="ECO:0000256" key="5">
    <source>
        <dbReference type="ARBA" id="ARBA00022723"/>
    </source>
</evidence>
<dbReference type="EMBL" id="CAXAMN010027761">
    <property type="protein sequence ID" value="CAK9112779.1"/>
    <property type="molecule type" value="Genomic_DNA"/>
</dbReference>
<evidence type="ECO:0000256" key="10">
    <source>
        <dbReference type="ARBA" id="ARBA00023136"/>
    </source>
</evidence>
<dbReference type="Pfam" id="PF18150">
    <property type="entry name" value="DUF5600"/>
    <property type="match status" value="1"/>
</dbReference>
<dbReference type="Gene3D" id="1.10.268.20">
    <property type="match status" value="1"/>
</dbReference>
<dbReference type="Pfam" id="PF16880">
    <property type="entry name" value="EHD_N"/>
    <property type="match status" value="1"/>
</dbReference>
<dbReference type="PROSITE" id="PS00018">
    <property type="entry name" value="EF_HAND_1"/>
    <property type="match status" value="1"/>
</dbReference>
<comment type="caution">
    <text evidence="14">The sequence shown here is derived from an EMBL/GenBank/DDBJ whole genome shotgun (WGS) entry which is preliminary data.</text>
</comment>
<feature type="domain" description="Dynamin-type G" evidence="13">
    <location>
        <begin position="53"/>
        <end position="288"/>
    </location>
</feature>
<dbReference type="InterPro" id="IPR002048">
    <property type="entry name" value="EF_hand_dom"/>
</dbReference>
<keyword evidence="5" id="KW-0479">Metal-binding</keyword>
<evidence type="ECO:0000259" key="13">
    <source>
        <dbReference type="PROSITE" id="PS51718"/>
    </source>
</evidence>
<dbReference type="InterPro" id="IPR045063">
    <property type="entry name" value="Dynamin_N"/>
</dbReference>
<dbReference type="InterPro" id="IPR030381">
    <property type="entry name" value="G_DYNAMIN_dom"/>
</dbReference>
<evidence type="ECO:0000256" key="7">
    <source>
        <dbReference type="ARBA" id="ARBA00022753"/>
    </source>
</evidence>
<dbReference type="CDD" id="cd00052">
    <property type="entry name" value="EH"/>
    <property type="match status" value="1"/>
</dbReference>
<dbReference type="PROSITE" id="PS50031">
    <property type="entry name" value="EH"/>
    <property type="match status" value="1"/>
</dbReference>
<reference evidence="14 15" key="1">
    <citation type="submission" date="2024-02" db="EMBL/GenBank/DDBJ databases">
        <authorList>
            <person name="Chen Y."/>
            <person name="Shah S."/>
            <person name="Dougan E. K."/>
            <person name="Thang M."/>
            <person name="Chan C."/>
        </authorList>
    </citation>
    <scope>NUCLEOTIDE SEQUENCE [LARGE SCALE GENOMIC DNA]</scope>
</reference>
<evidence type="ECO:0000259" key="12">
    <source>
        <dbReference type="PROSITE" id="PS50222"/>
    </source>
</evidence>
<evidence type="ECO:0000256" key="2">
    <source>
        <dbReference type="ARBA" id="ARBA00004413"/>
    </source>
</evidence>
<feature type="domain" description="EH" evidence="11">
    <location>
        <begin position="439"/>
        <end position="521"/>
    </location>
</feature>
<evidence type="ECO:0000256" key="4">
    <source>
        <dbReference type="ARBA" id="ARBA00022553"/>
    </source>
</evidence>
<evidence type="ECO:0000259" key="11">
    <source>
        <dbReference type="PROSITE" id="PS50031"/>
    </source>
</evidence>
<evidence type="ECO:0000256" key="1">
    <source>
        <dbReference type="ARBA" id="ARBA00004125"/>
    </source>
</evidence>
<keyword evidence="9" id="KW-0067">ATP-binding</keyword>
<dbReference type="Pfam" id="PF00350">
    <property type="entry name" value="Dynamin_N"/>
    <property type="match status" value="1"/>
</dbReference>
<dbReference type="InterPro" id="IPR011992">
    <property type="entry name" value="EF-hand-dom_pair"/>
</dbReference>
<keyword evidence="15" id="KW-1185">Reference proteome</keyword>
<dbReference type="SUPFAM" id="SSF52540">
    <property type="entry name" value="P-loop containing nucleoside triphosphate hydrolases"/>
    <property type="match status" value="1"/>
</dbReference>
<evidence type="ECO:0000256" key="3">
    <source>
        <dbReference type="ARBA" id="ARBA00022475"/>
    </source>
</evidence>
<keyword evidence="7" id="KW-0967">Endosome</keyword>
<dbReference type="SMART" id="SM00027">
    <property type="entry name" value="EH"/>
    <property type="match status" value="1"/>
</dbReference>
<organism evidence="14 15">
    <name type="scientific">Durusdinium trenchii</name>
    <dbReference type="NCBI Taxonomy" id="1381693"/>
    <lineage>
        <taxon>Eukaryota</taxon>
        <taxon>Sar</taxon>
        <taxon>Alveolata</taxon>
        <taxon>Dinophyceae</taxon>
        <taxon>Suessiales</taxon>
        <taxon>Symbiodiniaceae</taxon>
        <taxon>Durusdinium</taxon>
    </lineage>
</organism>
<evidence type="ECO:0000256" key="8">
    <source>
        <dbReference type="ARBA" id="ARBA00022837"/>
    </source>
</evidence>
<comment type="subcellular location">
    <subcellularLocation>
        <location evidence="2">Cell membrane</location>
        <topology evidence="2">Peripheral membrane protein</topology>
        <orientation evidence="2">Cytoplasmic side</orientation>
    </subcellularLocation>
    <subcellularLocation>
        <location evidence="1">Endosome membrane</location>
        <topology evidence="1">Peripheral membrane protein</topology>
        <orientation evidence="1">Cytoplasmic side</orientation>
    </subcellularLocation>
</comment>
<gene>
    <name evidence="14" type="ORF">CCMP2556_LOCUS52257</name>
</gene>
<dbReference type="InterPro" id="IPR018247">
    <property type="entry name" value="EF_Hand_1_Ca_BS"/>
</dbReference>
<dbReference type="Gene3D" id="1.10.238.10">
    <property type="entry name" value="EF-hand"/>
    <property type="match status" value="1"/>
</dbReference>
<protein>
    <submittedName>
        <fullName evidence="14">Uncharacterized protein</fullName>
    </submittedName>
</protein>
<accession>A0ABP0SK52</accession>
<proteinExistence type="predicted"/>
<evidence type="ECO:0000313" key="15">
    <source>
        <dbReference type="Proteomes" id="UP001642484"/>
    </source>
</evidence>
<keyword evidence="4" id="KW-0597">Phosphoprotein</keyword>
<dbReference type="PANTHER" id="PTHR11216:SF31">
    <property type="entry name" value="AT21416P"/>
    <property type="match status" value="1"/>
</dbReference>